<name>A0ABQ9JAL0_9CUCU</name>
<protein>
    <submittedName>
        <fullName evidence="1">Uncharacterized protein</fullName>
    </submittedName>
</protein>
<accession>A0ABQ9JAL0</accession>
<evidence type="ECO:0000313" key="1">
    <source>
        <dbReference type="EMBL" id="KAJ8974952.1"/>
    </source>
</evidence>
<organism evidence="1 2">
    <name type="scientific">Molorchus minor</name>
    <dbReference type="NCBI Taxonomy" id="1323400"/>
    <lineage>
        <taxon>Eukaryota</taxon>
        <taxon>Metazoa</taxon>
        <taxon>Ecdysozoa</taxon>
        <taxon>Arthropoda</taxon>
        <taxon>Hexapoda</taxon>
        <taxon>Insecta</taxon>
        <taxon>Pterygota</taxon>
        <taxon>Neoptera</taxon>
        <taxon>Endopterygota</taxon>
        <taxon>Coleoptera</taxon>
        <taxon>Polyphaga</taxon>
        <taxon>Cucujiformia</taxon>
        <taxon>Chrysomeloidea</taxon>
        <taxon>Cerambycidae</taxon>
        <taxon>Lamiinae</taxon>
        <taxon>Monochamini</taxon>
        <taxon>Molorchus</taxon>
    </lineage>
</organism>
<reference evidence="1" key="1">
    <citation type="journal article" date="2023" name="Insect Mol. Biol.">
        <title>Genome sequencing provides insights into the evolution of gene families encoding plant cell wall-degrading enzymes in longhorned beetles.</title>
        <authorList>
            <person name="Shin N.R."/>
            <person name="Okamura Y."/>
            <person name="Kirsch R."/>
            <person name="Pauchet Y."/>
        </authorList>
    </citation>
    <scope>NUCLEOTIDE SEQUENCE</scope>
    <source>
        <strain evidence="1">MMC_N1</strain>
    </source>
</reference>
<dbReference type="EMBL" id="JAPWTJ010000902">
    <property type="protein sequence ID" value="KAJ8974952.1"/>
    <property type="molecule type" value="Genomic_DNA"/>
</dbReference>
<keyword evidence="2" id="KW-1185">Reference proteome</keyword>
<comment type="caution">
    <text evidence="1">The sequence shown here is derived from an EMBL/GenBank/DDBJ whole genome shotgun (WGS) entry which is preliminary data.</text>
</comment>
<sequence>MDNICQFCNAKKFSRETPGICFMNGKIRLAPLESPSLEFLHYMTGETPESKHFLQNIKAYNAYFQMISFGVTSINTNRDEINCFFHPRKIL</sequence>
<gene>
    <name evidence="1" type="ORF">NQ317_016474</name>
</gene>
<dbReference type="Proteomes" id="UP001162164">
    <property type="component" value="Unassembled WGS sequence"/>
</dbReference>
<proteinExistence type="predicted"/>
<evidence type="ECO:0000313" key="2">
    <source>
        <dbReference type="Proteomes" id="UP001162164"/>
    </source>
</evidence>